<feature type="region of interest" description="Disordered" evidence="1">
    <location>
        <begin position="1"/>
        <end position="100"/>
    </location>
</feature>
<feature type="region of interest" description="Disordered" evidence="1">
    <location>
        <begin position="302"/>
        <end position="516"/>
    </location>
</feature>
<feature type="compositionally biased region" description="Polar residues" evidence="1">
    <location>
        <begin position="15"/>
        <end position="30"/>
    </location>
</feature>
<keyword evidence="3" id="KW-1185">Reference proteome</keyword>
<comment type="caution">
    <text evidence="2">The sequence shown here is derived from an EMBL/GenBank/DDBJ whole genome shotgun (WGS) entry which is preliminary data.</text>
</comment>
<evidence type="ECO:0000313" key="2">
    <source>
        <dbReference type="EMBL" id="CAK0898678.1"/>
    </source>
</evidence>
<accession>A0ABN9XG68</accession>
<feature type="region of interest" description="Disordered" evidence="1">
    <location>
        <begin position="133"/>
        <end position="184"/>
    </location>
</feature>
<feature type="compositionally biased region" description="Low complexity" evidence="1">
    <location>
        <begin position="42"/>
        <end position="54"/>
    </location>
</feature>
<dbReference type="EMBL" id="CAUYUJ010020501">
    <property type="protein sequence ID" value="CAK0898678.1"/>
    <property type="molecule type" value="Genomic_DNA"/>
</dbReference>
<dbReference type="Proteomes" id="UP001189429">
    <property type="component" value="Unassembled WGS sequence"/>
</dbReference>
<name>A0ABN9XG68_9DINO</name>
<feature type="compositionally biased region" description="Basic and acidic residues" evidence="1">
    <location>
        <begin position="1"/>
        <end position="12"/>
    </location>
</feature>
<evidence type="ECO:0000256" key="1">
    <source>
        <dbReference type="SAM" id="MobiDB-lite"/>
    </source>
</evidence>
<sequence length="516" mass="56105">PPTDLANDREECPTGTPSLSHPPISRTTGRTAHRSRELLICRSLGTALGATTAARRARAGRPRSERRRARERHHPQGARAARGRPEEQGGGAKAAGTSCTAGCCSRTGPPSLGRPRPVHASMACARGRQVIHDASRWPRPGKSCTRPSDARLRSRAPGCKHCPGRERERGPGEGGRQAHGAGASKENEALVVWLQSSPPKQEQRREGPAASLRHHGALTRQASIRCRGPRRRTLRHRAWHVEAWQDAKASLASRTAATQNAGLAWRRNLPHAARNTGHKQTSAAGTPARAGSDTCHERARIGEDVHSASSTSTRAGPRAILTNARVQPQKEGEGRRGGCRVSPRRRELAARGTSWPSAVWRPAGSPLGHRREGEEEEEEDPREERGERREVSLRRASTRRVQGESPPRASSRRAGHPGPAQCGGPQAARSGIDGGRREEEERREERGGAGRERRNEEGKKACEASLRRVSTRRVQGESPPQASSRPKGNPAPRAVQRPAGSPLGHRRKEEEEKEEG</sequence>
<proteinExistence type="predicted"/>
<evidence type="ECO:0000313" key="3">
    <source>
        <dbReference type="Proteomes" id="UP001189429"/>
    </source>
</evidence>
<protein>
    <submittedName>
        <fullName evidence="2">Uncharacterized protein</fullName>
    </submittedName>
</protein>
<organism evidence="2 3">
    <name type="scientific">Prorocentrum cordatum</name>
    <dbReference type="NCBI Taxonomy" id="2364126"/>
    <lineage>
        <taxon>Eukaryota</taxon>
        <taxon>Sar</taxon>
        <taxon>Alveolata</taxon>
        <taxon>Dinophyceae</taxon>
        <taxon>Prorocentrales</taxon>
        <taxon>Prorocentraceae</taxon>
        <taxon>Prorocentrum</taxon>
    </lineage>
</organism>
<gene>
    <name evidence="2" type="ORF">PCOR1329_LOCUS76422</name>
</gene>
<reference evidence="2" key="1">
    <citation type="submission" date="2023-10" db="EMBL/GenBank/DDBJ databases">
        <authorList>
            <person name="Chen Y."/>
            <person name="Shah S."/>
            <person name="Dougan E. K."/>
            <person name="Thang M."/>
            <person name="Chan C."/>
        </authorList>
    </citation>
    <scope>NUCLEOTIDE SEQUENCE [LARGE SCALE GENOMIC DNA]</scope>
</reference>
<feature type="compositionally biased region" description="Basic residues" evidence="1">
    <location>
        <begin position="55"/>
        <end position="76"/>
    </location>
</feature>
<feature type="compositionally biased region" description="Basic and acidic residues" evidence="1">
    <location>
        <begin position="434"/>
        <end position="466"/>
    </location>
</feature>
<feature type="region of interest" description="Disordered" evidence="1">
    <location>
        <begin position="274"/>
        <end position="293"/>
    </location>
</feature>
<feature type="non-terminal residue" evidence="2">
    <location>
        <position position="1"/>
    </location>
</feature>
<feature type="region of interest" description="Disordered" evidence="1">
    <location>
        <begin position="196"/>
        <end position="221"/>
    </location>
</feature>
<feature type="compositionally biased region" description="Basic and acidic residues" evidence="1">
    <location>
        <begin position="382"/>
        <end position="393"/>
    </location>
</feature>